<dbReference type="RefSeq" id="WP_265137837.1">
    <property type="nucleotide sequence ID" value="NZ_CP110418.1"/>
</dbReference>
<accession>A0AA47AAX3</accession>
<keyword evidence="1" id="KW-0732">Signal</keyword>
<sequence length="237" mass="26436">MNKKLWSRCLMAGVLSMSLFVVAGCGESKEDKQARFEKAQQEALAQDRTNNVALTDKISKADTWKTAINKLKERGELKTAPIQVSGDMTFDQKAFKIDVVKPGTTELLRYQYDLEKQTWSDGAPVDVVGPGKNDIAQTFYSIDNLNPDMMATVIETFKKEGQSNPELKDTYTGFITKAGMGWGPKSQKFLYFVNQIDSEGGGLESDKIIEATYDETGKTIKLKVKPKGSKERKNLIK</sequence>
<dbReference type="EMBL" id="CP110418">
    <property type="protein sequence ID" value="UZG50688.1"/>
    <property type="molecule type" value="Genomic_DNA"/>
</dbReference>
<protein>
    <recommendedName>
        <fullName evidence="4">Lipoprotein</fullName>
    </recommendedName>
</protein>
<evidence type="ECO:0000313" key="3">
    <source>
        <dbReference type="Proteomes" id="UP001164244"/>
    </source>
</evidence>
<dbReference type="Proteomes" id="UP001164244">
    <property type="component" value="Chromosome"/>
</dbReference>
<proteinExistence type="predicted"/>
<gene>
    <name evidence="2" type="ORF">OKW85_08345</name>
</gene>
<reference evidence="2" key="1">
    <citation type="submission" date="2022-11" db="EMBL/GenBank/DDBJ databases">
        <title>Complete genome sequence of Veillonella rogosae KCOM 3468 isolated from human Subgingival dental plaque of Chronic peridontitis Lesion.</title>
        <authorList>
            <person name="Park S.-N."/>
            <person name="Lim Y.K."/>
            <person name="Kook J.-K."/>
        </authorList>
    </citation>
    <scope>NUCLEOTIDE SEQUENCE</scope>
    <source>
        <strain evidence="2">KCOM 3468</strain>
    </source>
</reference>
<dbReference type="KEGG" id="vrg:OKW85_08345"/>
<feature type="signal peptide" evidence="1">
    <location>
        <begin position="1"/>
        <end position="23"/>
    </location>
</feature>
<evidence type="ECO:0000256" key="1">
    <source>
        <dbReference type="SAM" id="SignalP"/>
    </source>
</evidence>
<name>A0AA47AAX3_9FIRM</name>
<dbReference type="AlphaFoldDB" id="A0AA47AAX3"/>
<feature type="chain" id="PRO_5041470427" description="Lipoprotein" evidence="1">
    <location>
        <begin position="24"/>
        <end position="237"/>
    </location>
</feature>
<evidence type="ECO:0000313" key="2">
    <source>
        <dbReference type="EMBL" id="UZG50688.1"/>
    </source>
</evidence>
<organism evidence="2 3">
    <name type="scientific">Veillonella rogosae</name>
    <dbReference type="NCBI Taxonomy" id="423477"/>
    <lineage>
        <taxon>Bacteria</taxon>
        <taxon>Bacillati</taxon>
        <taxon>Bacillota</taxon>
        <taxon>Negativicutes</taxon>
        <taxon>Veillonellales</taxon>
        <taxon>Veillonellaceae</taxon>
        <taxon>Veillonella</taxon>
    </lineage>
</organism>
<evidence type="ECO:0008006" key="4">
    <source>
        <dbReference type="Google" id="ProtNLM"/>
    </source>
</evidence>
<dbReference type="PROSITE" id="PS51257">
    <property type="entry name" value="PROKAR_LIPOPROTEIN"/>
    <property type="match status" value="1"/>
</dbReference>